<dbReference type="HOGENOM" id="CLU_005391_1_0_1"/>
<dbReference type="PANTHER" id="PTHR42986:SF1">
    <property type="entry name" value="BENZALDEHYDE DEHYDROGENASE YFMT"/>
    <property type="match status" value="1"/>
</dbReference>
<dbReference type="OMA" id="NWYGFNV"/>
<dbReference type="KEGG" id="ela:UCREL1_2983"/>
<comment type="similarity">
    <text evidence="1 5">Belongs to the aldehyde dehydrogenase family.</text>
</comment>
<dbReference type="SUPFAM" id="SSF53720">
    <property type="entry name" value="ALDH-like"/>
    <property type="match status" value="1"/>
</dbReference>
<dbReference type="Proteomes" id="UP000012174">
    <property type="component" value="Unassembled WGS sequence"/>
</dbReference>
<evidence type="ECO:0000313" key="7">
    <source>
        <dbReference type="EMBL" id="EMR69992.1"/>
    </source>
</evidence>
<dbReference type="PROSITE" id="PS00687">
    <property type="entry name" value="ALDEHYDE_DEHYDR_GLU"/>
    <property type="match status" value="1"/>
</dbReference>
<dbReference type="EMBL" id="KB705985">
    <property type="protein sequence ID" value="EMR69992.1"/>
    <property type="molecule type" value="Genomic_DNA"/>
</dbReference>
<evidence type="ECO:0000256" key="5">
    <source>
        <dbReference type="RuleBase" id="RU003345"/>
    </source>
</evidence>
<proteinExistence type="inferred from homology"/>
<dbReference type="PANTHER" id="PTHR42986">
    <property type="entry name" value="BENZALDEHYDE DEHYDROGENASE YFMT"/>
    <property type="match status" value="1"/>
</dbReference>
<evidence type="ECO:0000256" key="3">
    <source>
        <dbReference type="ARBA" id="ARBA00023027"/>
    </source>
</evidence>
<gene>
    <name evidence="7" type="ORF">UCREL1_2983</name>
</gene>
<sequence length="384" mass="40448">MVYTINIQGSIDLLDELAAQVLESTGGFVQPSKQDANALAMIIREPLGVQVGIAPWNAALFLGLRSVAIPIACGNTAILKASEQSPLVHHSIGKLFGDAGFPPGVLNVLQHARQDAAGVVDALVTDERVRKVNFTGSTAVGKIVAAKAAQHCKPVLLELGGKSVQLVLEDADLDGAANAATAGAFTHHGQVCMSTERILVSRVVLDRFSAKLVASMAQTRVLPGASLDHTSKVIALLEDAQANGARLLGDKQHAQQDGSYLTPRILLNVTPAMKIWHTETFAPVALLVPFDTLDEAVSLANDSAYGLSASVFTANVPLGIELARRLDTGAVHINSMTIHDEAHLPHGGGKDSGWGRFGVPWGFPEFTQLKTITITDGHLGGKLD</sequence>
<organism evidence="7 8">
    <name type="scientific">Eutypa lata (strain UCR-EL1)</name>
    <name type="common">Grapevine dieback disease fungus</name>
    <name type="synonym">Eutypa armeniacae</name>
    <dbReference type="NCBI Taxonomy" id="1287681"/>
    <lineage>
        <taxon>Eukaryota</taxon>
        <taxon>Fungi</taxon>
        <taxon>Dikarya</taxon>
        <taxon>Ascomycota</taxon>
        <taxon>Pezizomycotina</taxon>
        <taxon>Sordariomycetes</taxon>
        <taxon>Xylariomycetidae</taxon>
        <taxon>Xylariales</taxon>
        <taxon>Diatrypaceae</taxon>
        <taxon>Eutypa</taxon>
    </lineage>
</organism>
<dbReference type="InterPro" id="IPR015590">
    <property type="entry name" value="Aldehyde_DH_dom"/>
</dbReference>
<feature type="active site" evidence="4">
    <location>
        <position position="158"/>
    </location>
</feature>
<feature type="domain" description="Aldehyde dehydrogenase" evidence="6">
    <location>
        <begin position="6"/>
        <end position="372"/>
    </location>
</feature>
<dbReference type="InterPro" id="IPR016162">
    <property type="entry name" value="Ald_DH_N"/>
</dbReference>
<dbReference type="InterPro" id="IPR029510">
    <property type="entry name" value="Ald_DH_CS_GLU"/>
</dbReference>
<evidence type="ECO:0000256" key="2">
    <source>
        <dbReference type="ARBA" id="ARBA00023002"/>
    </source>
</evidence>
<name>M7T0A1_EUTLA</name>
<dbReference type="OrthoDB" id="310895at2759"/>
<accession>M7T0A1</accession>
<dbReference type="GO" id="GO:0016620">
    <property type="term" value="F:oxidoreductase activity, acting on the aldehyde or oxo group of donors, NAD or NADP as acceptor"/>
    <property type="evidence" value="ECO:0007669"/>
    <property type="project" value="InterPro"/>
</dbReference>
<evidence type="ECO:0000256" key="4">
    <source>
        <dbReference type="PROSITE-ProRule" id="PRU10007"/>
    </source>
</evidence>
<evidence type="ECO:0000313" key="8">
    <source>
        <dbReference type="Proteomes" id="UP000012174"/>
    </source>
</evidence>
<dbReference type="Gene3D" id="3.40.309.10">
    <property type="entry name" value="Aldehyde Dehydrogenase, Chain A, domain 2"/>
    <property type="match status" value="1"/>
</dbReference>
<keyword evidence="3" id="KW-0520">NAD</keyword>
<keyword evidence="8" id="KW-1185">Reference proteome</keyword>
<evidence type="ECO:0000259" key="6">
    <source>
        <dbReference type="Pfam" id="PF00171"/>
    </source>
</evidence>
<dbReference type="eggNOG" id="KOG2450">
    <property type="taxonomic scope" value="Eukaryota"/>
</dbReference>
<evidence type="ECO:0000256" key="1">
    <source>
        <dbReference type="ARBA" id="ARBA00009986"/>
    </source>
</evidence>
<dbReference type="STRING" id="1287681.M7T0A1"/>
<protein>
    <submittedName>
        <fullName evidence="7">Putative vanillin dehydrogenase protein</fullName>
    </submittedName>
</protein>
<reference evidence="8" key="1">
    <citation type="journal article" date="2013" name="Genome Announc.">
        <title>Draft genome sequence of the grapevine dieback fungus Eutypa lata UCR-EL1.</title>
        <authorList>
            <person name="Blanco-Ulate B."/>
            <person name="Rolshausen P.E."/>
            <person name="Cantu D."/>
        </authorList>
    </citation>
    <scope>NUCLEOTIDE SEQUENCE [LARGE SCALE GENOMIC DNA]</scope>
    <source>
        <strain evidence="8">UCR-EL1</strain>
    </source>
</reference>
<dbReference type="InterPro" id="IPR016163">
    <property type="entry name" value="Ald_DH_C"/>
</dbReference>
<dbReference type="InterPro" id="IPR016161">
    <property type="entry name" value="Ald_DH/histidinol_DH"/>
</dbReference>
<dbReference type="Pfam" id="PF00171">
    <property type="entry name" value="Aldedh"/>
    <property type="match status" value="1"/>
</dbReference>
<dbReference type="AlphaFoldDB" id="M7T0A1"/>
<keyword evidence="2 5" id="KW-0560">Oxidoreductase</keyword>
<dbReference type="Gene3D" id="3.40.605.10">
    <property type="entry name" value="Aldehyde Dehydrogenase, Chain A, domain 1"/>
    <property type="match status" value="1"/>
</dbReference>